<keyword evidence="3" id="KW-1185">Reference proteome</keyword>
<name>A0A4C1U4Q1_EUMVA</name>
<reference evidence="2 3" key="1">
    <citation type="journal article" date="2019" name="Commun. Biol.">
        <title>The bagworm genome reveals a unique fibroin gene that provides high tensile strength.</title>
        <authorList>
            <person name="Kono N."/>
            <person name="Nakamura H."/>
            <person name="Ohtoshi R."/>
            <person name="Tomita M."/>
            <person name="Numata K."/>
            <person name="Arakawa K."/>
        </authorList>
    </citation>
    <scope>NUCLEOTIDE SEQUENCE [LARGE SCALE GENOMIC DNA]</scope>
</reference>
<dbReference type="AlphaFoldDB" id="A0A4C1U4Q1"/>
<comment type="caution">
    <text evidence="2">The sequence shown here is derived from an EMBL/GenBank/DDBJ whole genome shotgun (WGS) entry which is preliminary data.</text>
</comment>
<organism evidence="2 3">
    <name type="scientific">Eumeta variegata</name>
    <name type="common">Bagworm moth</name>
    <name type="synonym">Eumeta japonica</name>
    <dbReference type="NCBI Taxonomy" id="151549"/>
    <lineage>
        <taxon>Eukaryota</taxon>
        <taxon>Metazoa</taxon>
        <taxon>Ecdysozoa</taxon>
        <taxon>Arthropoda</taxon>
        <taxon>Hexapoda</taxon>
        <taxon>Insecta</taxon>
        <taxon>Pterygota</taxon>
        <taxon>Neoptera</taxon>
        <taxon>Endopterygota</taxon>
        <taxon>Lepidoptera</taxon>
        <taxon>Glossata</taxon>
        <taxon>Ditrysia</taxon>
        <taxon>Tineoidea</taxon>
        <taxon>Psychidae</taxon>
        <taxon>Oiketicinae</taxon>
        <taxon>Eumeta</taxon>
    </lineage>
</organism>
<evidence type="ECO:0000313" key="2">
    <source>
        <dbReference type="EMBL" id="GBP21322.1"/>
    </source>
</evidence>
<dbReference type="EMBL" id="BGZK01000127">
    <property type="protein sequence ID" value="GBP21322.1"/>
    <property type="molecule type" value="Genomic_DNA"/>
</dbReference>
<dbReference type="Proteomes" id="UP000299102">
    <property type="component" value="Unassembled WGS sequence"/>
</dbReference>
<protein>
    <submittedName>
        <fullName evidence="2">Uncharacterized protein</fullName>
    </submittedName>
</protein>
<feature type="region of interest" description="Disordered" evidence="1">
    <location>
        <begin position="92"/>
        <end position="116"/>
    </location>
</feature>
<accession>A0A4C1U4Q1</accession>
<evidence type="ECO:0000313" key="3">
    <source>
        <dbReference type="Proteomes" id="UP000299102"/>
    </source>
</evidence>
<gene>
    <name evidence="2" type="ORF">EVAR_11718_1</name>
</gene>
<sequence>MGRPIAPRGPAPRFNISTRRRERRSDFCAIVSDTFSDNWLKASLSNEEVSTLESTSELSSEIFSRSSQTTRPVFRGARLAIVRRCRHRFADDGRQRPSTLTGPAWRAYGQRPSMGNKTMAEKSASEFGRTVAPRPEEQAKNKVTCGGQRHRLDCSEKLAAANATREVGFLDDGGRTAIESHL</sequence>
<proteinExistence type="predicted"/>
<evidence type="ECO:0000256" key="1">
    <source>
        <dbReference type="SAM" id="MobiDB-lite"/>
    </source>
</evidence>